<protein>
    <submittedName>
        <fullName evidence="5">Unannotated protein</fullName>
    </submittedName>
</protein>
<organism evidence="5">
    <name type="scientific">freshwater metagenome</name>
    <dbReference type="NCBI Taxonomy" id="449393"/>
    <lineage>
        <taxon>unclassified sequences</taxon>
        <taxon>metagenomes</taxon>
        <taxon>ecological metagenomes</taxon>
    </lineage>
</organism>
<dbReference type="EMBL" id="CAFBPQ010000001">
    <property type="protein sequence ID" value="CAB5010412.1"/>
    <property type="molecule type" value="Genomic_DNA"/>
</dbReference>
<evidence type="ECO:0000313" key="4">
    <source>
        <dbReference type="EMBL" id="CAB4894913.1"/>
    </source>
</evidence>
<evidence type="ECO:0000256" key="2">
    <source>
        <dbReference type="ARBA" id="ARBA00023002"/>
    </source>
</evidence>
<evidence type="ECO:0000313" key="5">
    <source>
        <dbReference type="EMBL" id="CAB4968745.1"/>
    </source>
</evidence>
<accession>A0A6J7LMJ6</accession>
<comment type="similarity">
    <text evidence="1">Belongs to the short-chain dehydrogenases/reductases (SDR) family.</text>
</comment>
<dbReference type="PRINTS" id="PR00081">
    <property type="entry name" value="GDHRDH"/>
</dbReference>
<dbReference type="PANTHER" id="PTHR44196">
    <property type="entry name" value="DEHYDROGENASE/REDUCTASE SDR FAMILY MEMBER 7B"/>
    <property type="match status" value="1"/>
</dbReference>
<dbReference type="Gene3D" id="3.40.50.720">
    <property type="entry name" value="NAD(P)-binding Rossmann-like Domain"/>
    <property type="match status" value="1"/>
</dbReference>
<dbReference type="GO" id="GO:0016020">
    <property type="term" value="C:membrane"/>
    <property type="evidence" value="ECO:0007669"/>
    <property type="project" value="TreeGrafter"/>
</dbReference>
<dbReference type="EMBL" id="CAFBMM010000001">
    <property type="protein sequence ID" value="CAB4894913.1"/>
    <property type="molecule type" value="Genomic_DNA"/>
</dbReference>
<dbReference type="SUPFAM" id="SSF51735">
    <property type="entry name" value="NAD(P)-binding Rossmann-fold domains"/>
    <property type="match status" value="1"/>
</dbReference>
<feature type="region of interest" description="Disordered" evidence="3">
    <location>
        <begin position="248"/>
        <end position="273"/>
    </location>
</feature>
<dbReference type="Pfam" id="PF00106">
    <property type="entry name" value="adh_short"/>
    <property type="match status" value="1"/>
</dbReference>
<dbReference type="PRINTS" id="PR00080">
    <property type="entry name" value="SDRFAMILY"/>
</dbReference>
<dbReference type="AlphaFoldDB" id="A0A6J7LMJ6"/>
<dbReference type="GO" id="GO:0016491">
    <property type="term" value="F:oxidoreductase activity"/>
    <property type="evidence" value="ECO:0007669"/>
    <property type="project" value="UniProtKB-KW"/>
</dbReference>
<dbReference type="InterPro" id="IPR002347">
    <property type="entry name" value="SDR_fam"/>
</dbReference>
<dbReference type="EMBL" id="CAFBOF010000001">
    <property type="protein sequence ID" value="CAB4968745.1"/>
    <property type="molecule type" value="Genomic_DNA"/>
</dbReference>
<reference evidence="5" key="1">
    <citation type="submission" date="2020-05" db="EMBL/GenBank/DDBJ databases">
        <authorList>
            <person name="Chiriac C."/>
            <person name="Salcher M."/>
            <person name="Ghai R."/>
            <person name="Kavagutti S V."/>
        </authorList>
    </citation>
    <scope>NUCLEOTIDE SEQUENCE</scope>
</reference>
<feature type="compositionally biased region" description="Polar residues" evidence="3">
    <location>
        <begin position="254"/>
        <end position="266"/>
    </location>
</feature>
<dbReference type="InterPro" id="IPR036291">
    <property type="entry name" value="NAD(P)-bd_dom_sf"/>
</dbReference>
<name>A0A6J7LMJ6_9ZZZZ</name>
<keyword evidence="2" id="KW-0560">Oxidoreductase</keyword>
<sequence>MDLEGTIAIVTGASRGVGAATARALGAAGVRVACAARSTDAQPQSTPGTLDETVEQIRSAGGEAIAVPTNLAVESEVSAMVATTVATYGEVDILINNAAITFPGDLDLSMKRHELTFAVNLWAPLQAIRDVAPSMRERGSGSILNVSSVAALNYFPGLMSYGASKIALEHFTIDCAAQLKPFGVAVNTFRIDIPVASEGFIANAPDLDHSDWEPSSVAAEGILWMLRQPSSYTGNNVGMAALRDSQGIMKSQARKSQQPMPETVTENPMRLTD</sequence>
<gene>
    <name evidence="4" type="ORF">UFOPK3605_00148</name>
    <name evidence="5" type="ORF">UFOPK3897_00152</name>
    <name evidence="6" type="ORF">UFOPK4121_00007</name>
</gene>
<evidence type="ECO:0000256" key="1">
    <source>
        <dbReference type="ARBA" id="ARBA00006484"/>
    </source>
</evidence>
<proteinExistence type="inferred from homology"/>
<dbReference type="PANTHER" id="PTHR44196:SF1">
    <property type="entry name" value="DEHYDROGENASE_REDUCTASE SDR FAMILY MEMBER 7B"/>
    <property type="match status" value="1"/>
</dbReference>
<evidence type="ECO:0000256" key="3">
    <source>
        <dbReference type="SAM" id="MobiDB-lite"/>
    </source>
</evidence>
<evidence type="ECO:0000313" key="6">
    <source>
        <dbReference type="EMBL" id="CAB5010412.1"/>
    </source>
</evidence>